<accession>A0ABR3I1Y6</accession>
<sequence>MKVITSTSQFTMMIEFMEQNGDLSKPAGGPHGRQWGLKKWQELTALLNSDPSGAEKSEDKWRKVWSDFKNNCKKKVARINRSISGTGGGPALASQLTDLEQRVAAIVGIQAATGLDKVEEAGFGQVEVDETQKETVAQPIPSTQIIPDEDWNLPGTSQMSPPRPPPVAEEFEVLPIPSPDETEAWQPPQKRKKTACNTKQPASQLFLEAERNARELEREQNNRMHEIERERIRQRDIELQQRDRELDLQAQWLQFMRDGMNLLERWLNERRS</sequence>
<name>A0ABR3I1Y6_LOXSC</name>
<proteinExistence type="predicted"/>
<protein>
    <recommendedName>
        <fullName evidence="3">Nuclear apoptosis-inducing factor 1</fullName>
    </recommendedName>
</protein>
<dbReference type="Proteomes" id="UP001549920">
    <property type="component" value="Unassembled WGS sequence"/>
</dbReference>
<reference evidence="1 2" key="1">
    <citation type="submission" date="2024-06" db="EMBL/GenBank/DDBJ databases">
        <title>A chromosome-level genome assembly of beet webworm, Loxostege sticticalis.</title>
        <authorList>
            <person name="Zhang Y."/>
        </authorList>
    </citation>
    <scope>NUCLEOTIDE SEQUENCE [LARGE SCALE GENOMIC DNA]</scope>
    <source>
        <strain evidence="1">AQ026</strain>
        <tissue evidence="1">Whole body</tissue>
    </source>
</reference>
<gene>
    <name evidence="1" type="ORF">ABMA27_016362</name>
</gene>
<evidence type="ECO:0008006" key="3">
    <source>
        <dbReference type="Google" id="ProtNLM"/>
    </source>
</evidence>
<dbReference type="EMBL" id="JBEUOH010000009">
    <property type="protein sequence ID" value="KAL0882817.1"/>
    <property type="molecule type" value="Genomic_DNA"/>
</dbReference>
<evidence type="ECO:0000313" key="1">
    <source>
        <dbReference type="EMBL" id="KAL0882817.1"/>
    </source>
</evidence>
<evidence type="ECO:0000313" key="2">
    <source>
        <dbReference type="Proteomes" id="UP001549920"/>
    </source>
</evidence>
<organism evidence="1 2">
    <name type="scientific">Loxostege sticticalis</name>
    <name type="common">Beet webworm moth</name>
    <dbReference type="NCBI Taxonomy" id="481309"/>
    <lineage>
        <taxon>Eukaryota</taxon>
        <taxon>Metazoa</taxon>
        <taxon>Ecdysozoa</taxon>
        <taxon>Arthropoda</taxon>
        <taxon>Hexapoda</taxon>
        <taxon>Insecta</taxon>
        <taxon>Pterygota</taxon>
        <taxon>Neoptera</taxon>
        <taxon>Endopterygota</taxon>
        <taxon>Lepidoptera</taxon>
        <taxon>Glossata</taxon>
        <taxon>Ditrysia</taxon>
        <taxon>Pyraloidea</taxon>
        <taxon>Crambidae</taxon>
        <taxon>Pyraustinae</taxon>
        <taxon>Loxostege</taxon>
    </lineage>
</organism>
<keyword evidence="2" id="KW-1185">Reference proteome</keyword>
<comment type="caution">
    <text evidence="1">The sequence shown here is derived from an EMBL/GenBank/DDBJ whole genome shotgun (WGS) entry which is preliminary data.</text>
</comment>
<dbReference type="PANTHER" id="PTHR23098">
    <property type="entry name" value="AGAP001331-PA-RELATED"/>
    <property type="match status" value="1"/>
</dbReference>
<dbReference type="PANTHER" id="PTHR23098:SF16">
    <property type="entry name" value="REGULATORY PROTEIN ZESTE"/>
    <property type="match status" value="1"/>
</dbReference>